<evidence type="ECO:0000259" key="1">
    <source>
        <dbReference type="Pfam" id="PF22936"/>
    </source>
</evidence>
<evidence type="ECO:0000313" key="3">
    <source>
        <dbReference type="Proteomes" id="UP000244336"/>
    </source>
</evidence>
<dbReference type="InterPro" id="IPR054722">
    <property type="entry name" value="PolX-like_BBD"/>
</dbReference>
<name>A0A2T7CR41_9POAL</name>
<organism evidence="2 3">
    <name type="scientific">Panicum hallii var. hallii</name>
    <dbReference type="NCBI Taxonomy" id="1504633"/>
    <lineage>
        <taxon>Eukaryota</taxon>
        <taxon>Viridiplantae</taxon>
        <taxon>Streptophyta</taxon>
        <taxon>Embryophyta</taxon>
        <taxon>Tracheophyta</taxon>
        <taxon>Spermatophyta</taxon>
        <taxon>Magnoliopsida</taxon>
        <taxon>Liliopsida</taxon>
        <taxon>Poales</taxon>
        <taxon>Poaceae</taxon>
        <taxon>PACMAD clade</taxon>
        <taxon>Panicoideae</taxon>
        <taxon>Panicodae</taxon>
        <taxon>Paniceae</taxon>
        <taxon>Panicinae</taxon>
        <taxon>Panicum</taxon>
        <taxon>Panicum sect. Panicum</taxon>
    </lineage>
</organism>
<dbReference type="AlphaFoldDB" id="A0A2T7CR41"/>
<gene>
    <name evidence="2" type="ORF">GQ55_8G254600</name>
</gene>
<dbReference type="OrthoDB" id="690436at2759"/>
<dbReference type="STRING" id="1504633.A0A2T7CR41"/>
<sequence length="233" mass="24615">MEPPPPPRSSSSSFHSLLQGLLALFAARPPVRDGCASTYDGAFLSAAATRRDEEDPNQRIGHVVKTCREGGSKKHSHDECILQLDTGLCPSPEPPPPRAILDSGAACHVAGDKSLFSPSSFRTVAAAAAACYRARDGRRLAVAGVGTVSWGSFQLPDVLYVPGLLAGVVLVSVPQLAERGYLVAFGGGQCYVQDRNARKTLGKGRLHGDAAALYHLEYLKIPPEPETTDSTAP</sequence>
<proteinExistence type="predicted"/>
<dbReference type="Pfam" id="PF22936">
    <property type="entry name" value="Pol_BBD"/>
    <property type="match status" value="1"/>
</dbReference>
<dbReference type="EMBL" id="CM009756">
    <property type="protein sequence ID" value="PUZ45817.1"/>
    <property type="molecule type" value="Genomic_DNA"/>
</dbReference>
<dbReference type="Proteomes" id="UP000244336">
    <property type="component" value="Chromosome 8"/>
</dbReference>
<keyword evidence="3" id="KW-1185">Reference proteome</keyword>
<evidence type="ECO:0000313" key="2">
    <source>
        <dbReference type="EMBL" id="PUZ45817.1"/>
    </source>
</evidence>
<accession>A0A2T7CR41</accession>
<reference evidence="2 3" key="1">
    <citation type="submission" date="2018-04" db="EMBL/GenBank/DDBJ databases">
        <title>WGS assembly of Panicum hallii var. hallii HAL2.</title>
        <authorList>
            <person name="Lovell J."/>
            <person name="Jenkins J."/>
            <person name="Lowry D."/>
            <person name="Mamidi S."/>
            <person name="Sreedasyam A."/>
            <person name="Weng X."/>
            <person name="Barry K."/>
            <person name="Bonette J."/>
            <person name="Campitelli B."/>
            <person name="Daum C."/>
            <person name="Gordon S."/>
            <person name="Gould B."/>
            <person name="Lipzen A."/>
            <person name="MacQueen A."/>
            <person name="Palacio-Mejia J."/>
            <person name="Plott C."/>
            <person name="Shakirov E."/>
            <person name="Shu S."/>
            <person name="Yoshinaga Y."/>
            <person name="Zane M."/>
            <person name="Rokhsar D."/>
            <person name="Grimwood J."/>
            <person name="Schmutz J."/>
            <person name="Juenger T."/>
        </authorList>
    </citation>
    <scope>NUCLEOTIDE SEQUENCE [LARGE SCALE GENOMIC DNA]</scope>
    <source>
        <strain evidence="3">cv. HAL2</strain>
    </source>
</reference>
<feature type="domain" description="Retrovirus-related Pol polyprotein from transposon TNT 1-94-like beta-barrel" evidence="1">
    <location>
        <begin position="100"/>
        <end position="181"/>
    </location>
</feature>
<protein>
    <recommendedName>
        <fullName evidence="1">Retrovirus-related Pol polyprotein from transposon TNT 1-94-like beta-barrel domain-containing protein</fullName>
    </recommendedName>
</protein>
<dbReference type="Gramene" id="PUZ45817">
    <property type="protein sequence ID" value="PUZ45817"/>
    <property type="gene ID" value="GQ55_8G254600"/>
</dbReference>